<keyword evidence="3 5" id="KW-1133">Transmembrane helix</keyword>
<feature type="transmembrane region" description="Helical" evidence="5">
    <location>
        <begin position="213"/>
        <end position="232"/>
    </location>
</feature>
<reference evidence="6" key="1">
    <citation type="journal article" date="2023" name="PLoS Negl. Trop. Dis.">
        <title>A genome sequence for Biomphalaria pfeifferi, the major vector snail for the human-infecting parasite Schistosoma mansoni.</title>
        <authorList>
            <person name="Bu L."/>
            <person name="Lu L."/>
            <person name="Laidemitt M.R."/>
            <person name="Zhang S.M."/>
            <person name="Mutuku M."/>
            <person name="Mkoji G."/>
            <person name="Steinauer M."/>
            <person name="Loker E.S."/>
        </authorList>
    </citation>
    <scope>NUCLEOTIDE SEQUENCE</scope>
    <source>
        <strain evidence="6">KasaAsao</strain>
    </source>
</reference>
<proteinExistence type="predicted"/>
<comment type="subcellular location">
    <subcellularLocation>
        <location evidence="1">Membrane</location>
        <topology evidence="1">Multi-pass membrane protein</topology>
    </subcellularLocation>
</comment>
<dbReference type="GO" id="GO:0015179">
    <property type="term" value="F:L-amino acid transmembrane transporter activity"/>
    <property type="evidence" value="ECO:0007669"/>
    <property type="project" value="TreeGrafter"/>
</dbReference>
<dbReference type="PANTHER" id="PTHR11785">
    <property type="entry name" value="AMINO ACID TRANSPORTER"/>
    <property type="match status" value="1"/>
</dbReference>
<gene>
    <name evidence="6" type="ORF">Bpfe_008705</name>
</gene>
<dbReference type="Proteomes" id="UP001233172">
    <property type="component" value="Unassembled WGS sequence"/>
</dbReference>
<feature type="transmembrane region" description="Helical" evidence="5">
    <location>
        <begin position="52"/>
        <end position="74"/>
    </location>
</feature>
<keyword evidence="2 5" id="KW-0812">Transmembrane</keyword>
<feature type="transmembrane region" description="Helical" evidence="5">
    <location>
        <begin position="363"/>
        <end position="387"/>
    </location>
</feature>
<protein>
    <submittedName>
        <fullName evidence="6">B(0 +)-type amino acid transporter 1</fullName>
    </submittedName>
</protein>
<dbReference type="PANTHER" id="PTHR11785:SF512">
    <property type="entry name" value="SOBREMESA, ISOFORM B"/>
    <property type="match status" value="1"/>
</dbReference>
<dbReference type="Pfam" id="PF13520">
    <property type="entry name" value="AA_permease_2"/>
    <property type="match status" value="1"/>
</dbReference>
<evidence type="ECO:0000256" key="4">
    <source>
        <dbReference type="ARBA" id="ARBA00023136"/>
    </source>
</evidence>
<feature type="transmembrane region" description="Helical" evidence="5">
    <location>
        <begin position="286"/>
        <end position="305"/>
    </location>
</feature>
<evidence type="ECO:0000256" key="1">
    <source>
        <dbReference type="ARBA" id="ARBA00004141"/>
    </source>
</evidence>
<feature type="transmembrane region" description="Helical" evidence="5">
    <location>
        <begin position="244"/>
        <end position="266"/>
    </location>
</feature>
<feature type="transmembrane region" description="Helical" evidence="5">
    <location>
        <begin position="174"/>
        <end position="193"/>
    </location>
</feature>
<keyword evidence="4 5" id="KW-0472">Membrane</keyword>
<evidence type="ECO:0000256" key="3">
    <source>
        <dbReference type="ARBA" id="ARBA00022989"/>
    </source>
</evidence>
<feature type="transmembrane region" description="Helical" evidence="5">
    <location>
        <begin position="338"/>
        <end position="357"/>
    </location>
</feature>
<dbReference type="GO" id="GO:0016020">
    <property type="term" value="C:membrane"/>
    <property type="evidence" value="ECO:0007669"/>
    <property type="project" value="UniProtKB-SubCell"/>
</dbReference>
<comment type="caution">
    <text evidence="6">The sequence shown here is derived from an EMBL/GenBank/DDBJ whole genome shotgun (WGS) entry which is preliminary data.</text>
</comment>
<name>A0AAD8FET7_BIOPF</name>
<dbReference type="InterPro" id="IPR002293">
    <property type="entry name" value="AA/rel_permease1"/>
</dbReference>
<reference evidence="6" key="2">
    <citation type="submission" date="2023-04" db="EMBL/GenBank/DDBJ databases">
        <authorList>
            <person name="Bu L."/>
            <person name="Lu L."/>
            <person name="Laidemitt M.R."/>
            <person name="Zhang S.M."/>
            <person name="Mutuku M."/>
            <person name="Mkoji G."/>
            <person name="Steinauer M."/>
            <person name="Loker E.S."/>
        </authorList>
    </citation>
    <scope>NUCLEOTIDE SEQUENCE</scope>
    <source>
        <strain evidence="6">KasaAsao</strain>
        <tissue evidence="6">Whole Snail</tissue>
    </source>
</reference>
<accession>A0AAD8FET7</accession>
<evidence type="ECO:0000256" key="5">
    <source>
        <dbReference type="SAM" id="Phobius"/>
    </source>
</evidence>
<evidence type="ECO:0000313" key="7">
    <source>
        <dbReference type="Proteomes" id="UP001233172"/>
    </source>
</evidence>
<sequence length="476" mass="51493">MKANTNSNNADEKVILKKELGFVGATSIVVGSIIGSGIFISPKGVLENTGSVGLCLVVWTVAGVVSLGSGLCYAELGAMIGVSGGAYTYIRMGMGNVMAFIYVAKELLVRNSIGLLVMLLTFSKYLVSMLPTCGSPQHLEKMIAALTLVFLFLINSYSSKLATRVSVLTTLGKVAALLVICVGGVVVMVQGVTSELLSGFSGTKSDATPIAMAFYNALWAYGGASFLNCLVEEVKCPDKNVPKSIVLGTVLVIFIYVMTNVSYLAVMTRSELLQSDAVAALFADRVLRNFSLLIPVAVMISTLGSTNNSMFGYSRVTFAAARDGNLPDCLSYVHITQLTPFGALALTVTLTLLYLIPADLGEFINLGGFLDAFFEACVFLSMIRFRLQTMKDAHRPVKIPLIIPILMFLINVYLFIAPVIIEPSLQYIYVAISIPALSILLYIPLVYFQIKIPFHDEIVTRVQLIFELCPPTHEKF</sequence>
<evidence type="ECO:0000313" key="6">
    <source>
        <dbReference type="EMBL" id="KAK0061790.1"/>
    </source>
</evidence>
<keyword evidence="7" id="KW-1185">Reference proteome</keyword>
<dbReference type="Gene3D" id="1.20.1740.10">
    <property type="entry name" value="Amino acid/polyamine transporter I"/>
    <property type="match status" value="1"/>
</dbReference>
<dbReference type="InterPro" id="IPR050598">
    <property type="entry name" value="AminoAcid_Transporter"/>
</dbReference>
<feature type="transmembrane region" description="Helical" evidence="5">
    <location>
        <begin position="399"/>
        <end position="421"/>
    </location>
</feature>
<feature type="transmembrane region" description="Helical" evidence="5">
    <location>
        <begin position="142"/>
        <end position="162"/>
    </location>
</feature>
<evidence type="ECO:0000256" key="2">
    <source>
        <dbReference type="ARBA" id="ARBA00022692"/>
    </source>
</evidence>
<dbReference type="EMBL" id="JASAOG010000028">
    <property type="protein sequence ID" value="KAK0061790.1"/>
    <property type="molecule type" value="Genomic_DNA"/>
</dbReference>
<dbReference type="PIRSF" id="PIRSF006060">
    <property type="entry name" value="AA_transporter"/>
    <property type="match status" value="1"/>
</dbReference>
<feature type="transmembrane region" description="Helical" evidence="5">
    <location>
        <begin position="427"/>
        <end position="448"/>
    </location>
</feature>
<dbReference type="AlphaFoldDB" id="A0AAD8FET7"/>
<organism evidence="6 7">
    <name type="scientific">Biomphalaria pfeifferi</name>
    <name type="common">Bloodfluke planorb</name>
    <name type="synonym">Freshwater snail</name>
    <dbReference type="NCBI Taxonomy" id="112525"/>
    <lineage>
        <taxon>Eukaryota</taxon>
        <taxon>Metazoa</taxon>
        <taxon>Spiralia</taxon>
        <taxon>Lophotrochozoa</taxon>
        <taxon>Mollusca</taxon>
        <taxon>Gastropoda</taxon>
        <taxon>Heterobranchia</taxon>
        <taxon>Euthyneura</taxon>
        <taxon>Panpulmonata</taxon>
        <taxon>Hygrophila</taxon>
        <taxon>Lymnaeoidea</taxon>
        <taxon>Planorbidae</taxon>
        <taxon>Biomphalaria</taxon>
    </lineage>
</organism>
<feature type="transmembrane region" description="Helical" evidence="5">
    <location>
        <begin position="20"/>
        <end position="40"/>
    </location>
</feature>
<feature type="transmembrane region" description="Helical" evidence="5">
    <location>
        <begin position="111"/>
        <end position="130"/>
    </location>
</feature>